<comment type="cofactor">
    <cofactor evidence="1">
        <name>pyridoxal 5'-phosphate</name>
        <dbReference type="ChEBI" id="CHEBI:597326"/>
    </cofactor>
</comment>
<dbReference type="SUPFAM" id="SSF53383">
    <property type="entry name" value="PLP-dependent transferases"/>
    <property type="match status" value="1"/>
</dbReference>
<evidence type="ECO:0000256" key="4">
    <source>
        <dbReference type="SAM" id="MobiDB-lite"/>
    </source>
</evidence>
<keyword evidence="7" id="KW-1185">Reference proteome</keyword>
<evidence type="ECO:0000256" key="3">
    <source>
        <dbReference type="ARBA" id="ARBA00022898"/>
    </source>
</evidence>
<dbReference type="PROSITE" id="PS51318">
    <property type="entry name" value="TAT"/>
    <property type="match status" value="1"/>
</dbReference>
<dbReference type="InterPro" id="IPR015422">
    <property type="entry name" value="PyrdxlP-dep_Trfase_small"/>
</dbReference>
<name>A0ABX7P6K3_9BACT</name>
<dbReference type="EMBL" id="CP071090">
    <property type="protein sequence ID" value="QSQ26104.1"/>
    <property type="molecule type" value="Genomic_DNA"/>
</dbReference>
<feature type="compositionally biased region" description="Low complexity" evidence="4">
    <location>
        <begin position="29"/>
        <end position="47"/>
    </location>
</feature>
<dbReference type="InterPro" id="IPR001597">
    <property type="entry name" value="ArAA_b-elim_lyase/Thr_aldolase"/>
</dbReference>
<comment type="similarity">
    <text evidence="2">Belongs to the threonine aldolase family.</text>
</comment>
<evidence type="ECO:0000256" key="1">
    <source>
        <dbReference type="ARBA" id="ARBA00001933"/>
    </source>
</evidence>
<organism evidence="6 7">
    <name type="scientific">Pyxidicoccus parkwayensis</name>
    <dbReference type="NCBI Taxonomy" id="2813578"/>
    <lineage>
        <taxon>Bacteria</taxon>
        <taxon>Pseudomonadati</taxon>
        <taxon>Myxococcota</taxon>
        <taxon>Myxococcia</taxon>
        <taxon>Myxococcales</taxon>
        <taxon>Cystobacterineae</taxon>
        <taxon>Myxococcaceae</taxon>
        <taxon>Pyxidicoccus</taxon>
    </lineage>
</organism>
<evidence type="ECO:0000259" key="5">
    <source>
        <dbReference type="Pfam" id="PF01212"/>
    </source>
</evidence>
<proteinExistence type="inferred from homology"/>
<feature type="domain" description="Aromatic amino acid beta-eliminating lyase/threonine aldolase" evidence="5">
    <location>
        <begin position="88"/>
        <end position="340"/>
    </location>
</feature>
<dbReference type="Gene3D" id="3.90.1150.10">
    <property type="entry name" value="Aspartate Aminotransferase, domain 1"/>
    <property type="match status" value="1"/>
</dbReference>
<dbReference type="Proteomes" id="UP000662747">
    <property type="component" value="Chromosome"/>
</dbReference>
<evidence type="ECO:0000313" key="7">
    <source>
        <dbReference type="Proteomes" id="UP000662747"/>
    </source>
</evidence>
<accession>A0ABX7P6K3</accession>
<dbReference type="PANTHER" id="PTHR48097">
    <property type="entry name" value="L-THREONINE ALDOLASE-RELATED"/>
    <property type="match status" value="1"/>
</dbReference>
<dbReference type="InterPro" id="IPR015421">
    <property type="entry name" value="PyrdxlP-dep_Trfase_major"/>
</dbReference>
<dbReference type="Pfam" id="PF01212">
    <property type="entry name" value="Beta_elim_lyase"/>
    <property type="match status" value="1"/>
</dbReference>
<evidence type="ECO:0000256" key="2">
    <source>
        <dbReference type="ARBA" id="ARBA00006966"/>
    </source>
</evidence>
<feature type="region of interest" description="Disordered" evidence="4">
    <location>
        <begin position="29"/>
        <end position="49"/>
    </location>
</feature>
<gene>
    <name evidence="6" type="ORF">JY651_14750</name>
</gene>
<protein>
    <submittedName>
        <fullName evidence="6">Beta-1,3-galactosyltransferase</fullName>
    </submittedName>
</protein>
<keyword evidence="3" id="KW-0663">Pyridoxal phosphate</keyword>
<dbReference type="InterPro" id="IPR015424">
    <property type="entry name" value="PyrdxlP-dep_Trfase"/>
</dbReference>
<dbReference type="RefSeq" id="WP_206727654.1">
    <property type="nucleotide sequence ID" value="NZ_CP071090.1"/>
</dbReference>
<dbReference type="InterPro" id="IPR006311">
    <property type="entry name" value="TAT_signal"/>
</dbReference>
<evidence type="ECO:0000313" key="6">
    <source>
        <dbReference type="EMBL" id="QSQ26104.1"/>
    </source>
</evidence>
<dbReference type="PANTHER" id="PTHR48097:SF9">
    <property type="entry name" value="L-THREONINE ALDOLASE"/>
    <property type="match status" value="1"/>
</dbReference>
<dbReference type="Gene3D" id="3.40.640.10">
    <property type="entry name" value="Type I PLP-dependent aspartate aminotransferase-like (Major domain)"/>
    <property type="match status" value="1"/>
</dbReference>
<reference evidence="6 7" key="1">
    <citation type="submission" date="2021-02" db="EMBL/GenBank/DDBJ databases">
        <title>De Novo genome assembly of isolated myxobacteria.</title>
        <authorList>
            <person name="Stevens D.C."/>
        </authorList>
    </citation>
    <scope>NUCLEOTIDE SEQUENCE [LARGE SCALE GENOMIC DNA]</scope>
    <source>
        <strain evidence="7">SCPEA02</strain>
    </source>
</reference>
<sequence>MNPRHLSRGEFLALTGLLSGSALLRGTAEAAPPAAPAKSAPPAMPSRAEMEKLRSDCRASLSLSFPNDTGEELIRIGEWLKRQGVARDFYGSGEFIQAFEKKVAGLLGFEDGCYMPTGTMGQLIVLRMYADASGNRRVGLHPSSHHILHEDDAHAVLHNLREVVLCPWTRPLLASDVRDAKDPLGTVSVELPVRWLGGQLQTWEQLEELKQTCREKGVKLHMDGARLWESQPFYGRSYADICRGFDSVYVSFYKMVGALSGAMVLGSADFIKTARVWRHRHGGNLFQMLPYVASAAMRLDEVLPKIPGYVKRTKSLTEALAADTRITVLPRPVQTNMFRVYLRGDPAVLTRQRDKIAREDKVWVSNGFGPTRVPGVCETELQVGEPLGNMKDADIARSFSRLLDT</sequence>